<gene>
    <name evidence="2" type="ORF">NCTC10926_02366</name>
</gene>
<keyword evidence="1" id="KW-0175">Coiled coil</keyword>
<feature type="coiled-coil region" evidence="1">
    <location>
        <begin position="24"/>
        <end position="58"/>
    </location>
</feature>
<accession>A0A380Z286</accession>
<reference evidence="2 3" key="1">
    <citation type="submission" date="2018-06" db="EMBL/GenBank/DDBJ databases">
        <authorList>
            <consortium name="Pathogen Informatics"/>
            <person name="Doyle S."/>
        </authorList>
    </citation>
    <scope>NUCLEOTIDE SEQUENCE [LARGE SCALE GENOMIC DNA]</scope>
    <source>
        <strain evidence="2 3">NCTC10926</strain>
    </source>
</reference>
<evidence type="ECO:0000313" key="3">
    <source>
        <dbReference type="Proteomes" id="UP000254620"/>
    </source>
</evidence>
<protein>
    <submittedName>
        <fullName evidence="2">Protein of uncharacterized function (DUF2681)</fullName>
    </submittedName>
</protein>
<name>A0A380Z286_AVIPA</name>
<dbReference type="AlphaFoldDB" id="A0A380Z286"/>
<evidence type="ECO:0000313" key="2">
    <source>
        <dbReference type="EMBL" id="SUV40328.1"/>
    </source>
</evidence>
<proteinExistence type="predicted"/>
<dbReference type="EMBL" id="UFSW01000002">
    <property type="protein sequence ID" value="SUV40328.1"/>
    <property type="molecule type" value="Genomic_DNA"/>
</dbReference>
<sequence length="203" mass="23196">MMLSASLIALGGFALFVVYAVWRFKKAERSLEQMFATVERLEQEKAVAQAQVKQFEVRKNNEKTTALLIVMILLTACSNKAISVINPSCSGFGLIQASRQDTTETLRQIAVHNATYRVICKEQVMTINVDFWHLWASAFILRLLFWFCQNLGGTVSKQFKRATSNQLKVNDKVEELEKQFNQMQSSLPLVYVLRDDYIRGQTC</sequence>
<evidence type="ECO:0000256" key="1">
    <source>
        <dbReference type="SAM" id="Coils"/>
    </source>
</evidence>
<dbReference type="Proteomes" id="UP000254620">
    <property type="component" value="Unassembled WGS sequence"/>
</dbReference>
<organism evidence="2 3">
    <name type="scientific">Avibacterium paragallinarum</name>
    <name type="common">Haemophilus gallinarum</name>
    <dbReference type="NCBI Taxonomy" id="728"/>
    <lineage>
        <taxon>Bacteria</taxon>
        <taxon>Pseudomonadati</taxon>
        <taxon>Pseudomonadota</taxon>
        <taxon>Gammaproteobacteria</taxon>
        <taxon>Pasteurellales</taxon>
        <taxon>Pasteurellaceae</taxon>
        <taxon>Avibacterium</taxon>
    </lineage>
</organism>